<keyword evidence="4 11" id="KW-0436">Ligase</keyword>
<dbReference type="EMBL" id="DQZR01000060">
    <property type="protein sequence ID" value="HDM35927.1"/>
    <property type="molecule type" value="Genomic_DNA"/>
</dbReference>
<dbReference type="InterPro" id="IPR018027">
    <property type="entry name" value="Asn/Gln_amidotransferase"/>
</dbReference>
<dbReference type="InterPro" id="IPR014746">
    <property type="entry name" value="Gln_synth/guanido_kin_cat_dom"/>
</dbReference>
<evidence type="ECO:0000259" key="12">
    <source>
        <dbReference type="SMART" id="SM00845"/>
    </source>
</evidence>
<keyword evidence="6 11" id="KW-0067">ATP-binding</keyword>
<keyword evidence="5 11" id="KW-0547">Nucleotide-binding</keyword>
<evidence type="ECO:0000256" key="4">
    <source>
        <dbReference type="ARBA" id="ARBA00022598"/>
    </source>
</evidence>
<dbReference type="InterPro" id="IPR003789">
    <property type="entry name" value="Asn/Gln_tRNA_amidoTrase-B-like"/>
</dbReference>
<dbReference type="PROSITE" id="PS01234">
    <property type="entry name" value="GATB"/>
    <property type="match status" value="1"/>
</dbReference>
<keyword evidence="7 11" id="KW-0648">Protein biosynthesis</keyword>
<dbReference type="HAMAP" id="MF_00121">
    <property type="entry name" value="GatB"/>
    <property type="match status" value="1"/>
</dbReference>
<evidence type="ECO:0000256" key="2">
    <source>
        <dbReference type="ARBA" id="ARBA00011123"/>
    </source>
</evidence>
<dbReference type="SMART" id="SM00845">
    <property type="entry name" value="GatB_Yqey"/>
    <property type="match status" value="1"/>
</dbReference>
<dbReference type="PANTHER" id="PTHR11659">
    <property type="entry name" value="GLUTAMYL-TRNA GLN AMIDOTRANSFERASE SUBUNIT B MITOCHONDRIAL AND PROKARYOTIC PET112-RELATED"/>
    <property type="match status" value="1"/>
</dbReference>
<comment type="subunit">
    <text evidence="2 11">Heterotrimer of A, B and C subunits.</text>
</comment>
<evidence type="ECO:0000256" key="11">
    <source>
        <dbReference type="HAMAP-Rule" id="MF_00121"/>
    </source>
</evidence>
<dbReference type="SUPFAM" id="SSF55931">
    <property type="entry name" value="Glutamine synthetase/guanido kinase"/>
    <property type="match status" value="1"/>
</dbReference>
<evidence type="ECO:0000256" key="9">
    <source>
        <dbReference type="ARBA" id="ARBA00047380"/>
    </source>
</evidence>
<feature type="domain" description="Asn/Gln amidotransferase" evidence="12">
    <location>
        <begin position="328"/>
        <end position="471"/>
    </location>
</feature>
<accession>A0A7C0X3T7</accession>
<comment type="function">
    <text evidence="8 11">Allows the formation of correctly charged Asn-tRNA(Asn) or Gln-tRNA(Gln) through the transamidation of misacylated Asp-tRNA(Asn) or Glu-tRNA(Gln) in organisms which lack either or both of asparaginyl-tRNA or glutaminyl-tRNA synthetases. The reaction takes place in the presence of glutamine and ATP through an activated phospho-Asp-tRNA(Asn) or phospho-Glu-tRNA(Gln).</text>
</comment>
<evidence type="ECO:0000256" key="7">
    <source>
        <dbReference type="ARBA" id="ARBA00022917"/>
    </source>
</evidence>
<dbReference type="Proteomes" id="UP000885863">
    <property type="component" value="Unassembled WGS sequence"/>
</dbReference>
<evidence type="ECO:0000256" key="8">
    <source>
        <dbReference type="ARBA" id="ARBA00024799"/>
    </source>
</evidence>
<dbReference type="GO" id="GO:0006412">
    <property type="term" value="P:translation"/>
    <property type="evidence" value="ECO:0007669"/>
    <property type="project" value="UniProtKB-UniRule"/>
</dbReference>
<organism evidence="13">
    <name type="scientific">Candidatus Syntropharchaeum butanivorans</name>
    <dbReference type="NCBI Taxonomy" id="1839936"/>
    <lineage>
        <taxon>Archaea</taxon>
        <taxon>Methanobacteriati</taxon>
        <taxon>Methanobacteriota</taxon>
        <taxon>Stenosarchaea group</taxon>
        <taxon>Methanomicrobia</taxon>
        <taxon>Methanosarcinales</taxon>
        <taxon>ANME-2 cluster</taxon>
        <taxon>Candidatus Syntropharchaeum</taxon>
    </lineage>
</organism>
<dbReference type="PANTHER" id="PTHR11659:SF0">
    <property type="entry name" value="GLUTAMYL-TRNA(GLN) AMIDOTRANSFERASE SUBUNIT B, MITOCHONDRIAL"/>
    <property type="match status" value="1"/>
</dbReference>
<name>A0A7C0X3T7_9EURY</name>
<evidence type="ECO:0000256" key="5">
    <source>
        <dbReference type="ARBA" id="ARBA00022741"/>
    </source>
</evidence>
<dbReference type="Gene3D" id="1.10.150.380">
    <property type="entry name" value="GatB domain, N-terminal subdomain"/>
    <property type="match status" value="1"/>
</dbReference>
<reference evidence="13" key="1">
    <citation type="journal article" date="2020" name="mSystems">
        <title>Genome- and Community-Level Interaction Insights into Carbon Utilization and Element Cycling Functions of Hydrothermarchaeota in Hydrothermal Sediment.</title>
        <authorList>
            <person name="Zhou Z."/>
            <person name="Liu Y."/>
            <person name="Xu W."/>
            <person name="Pan J."/>
            <person name="Luo Z.H."/>
            <person name="Li M."/>
        </authorList>
    </citation>
    <scope>NUCLEOTIDE SEQUENCE [LARGE SCALE GENOMIC DNA]</scope>
    <source>
        <strain evidence="13">HyVt-185</strain>
    </source>
</reference>
<dbReference type="InterPro" id="IPR006075">
    <property type="entry name" value="Asn/Gln-tRNA_Trfase_suB/E_cat"/>
</dbReference>
<evidence type="ECO:0000256" key="3">
    <source>
        <dbReference type="ARBA" id="ARBA00016923"/>
    </source>
</evidence>
<dbReference type="FunFam" id="1.10.10.410:FF:000001">
    <property type="entry name" value="Aspartyl/glutamyl-tRNA(Asn/Gln) amidotransferase subunit B"/>
    <property type="match status" value="1"/>
</dbReference>
<comment type="caution">
    <text evidence="13">The sequence shown here is derived from an EMBL/GenBank/DDBJ whole genome shotgun (WGS) entry which is preliminary data.</text>
</comment>
<comment type="similarity">
    <text evidence="1 11">Belongs to the GatB/GatE family. GatB subfamily.</text>
</comment>
<dbReference type="Pfam" id="PF02934">
    <property type="entry name" value="GatB_N"/>
    <property type="match status" value="1"/>
</dbReference>
<evidence type="ECO:0000256" key="6">
    <source>
        <dbReference type="ARBA" id="ARBA00022840"/>
    </source>
</evidence>
<dbReference type="AlphaFoldDB" id="A0A7C0X3T7"/>
<comment type="catalytic activity">
    <reaction evidence="9 11">
        <text>L-aspartyl-tRNA(Asn) + L-glutamine + ATP + H2O = L-asparaginyl-tRNA(Asn) + L-glutamate + ADP + phosphate + 2 H(+)</text>
        <dbReference type="Rhea" id="RHEA:14513"/>
        <dbReference type="Rhea" id="RHEA-COMP:9674"/>
        <dbReference type="Rhea" id="RHEA-COMP:9677"/>
        <dbReference type="ChEBI" id="CHEBI:15377"/>
        <dbReference type="ChEBI" id="CHEBI:15378"/>
        <dbReference type="ChEBI" id="CHEBI:29985"/>
        <dbReference type="ChEBI" id="CHEBI:30616"/>
        <dbReference type="ChEBI" id="CHEBI:43474"/>
        <dbReference type="ChEBI" id="CHEBI:58359"/>
        <dbReference type="ChEBI" id="CHEBI:78515"/>
        <dbReference type="ChEBI" id="CHEBI:78516"/>
        <dbReference type="ChEBI" id="CHEBI:456216"/>
    </reaction>
</comment>
<dbReference type="SUPFAM" id="SSF89095">
    <property type="entry name" value="GatB/YqeY motif"/>
    <property type="match status" value="1"/>
</dbReference>
<dbReference type="InterPro" id="IPR017959">
    <property type="entry name" value="Asn/Gln-tRNA_amidoTrfase_suB/E"/>
</dbReference>
<gene>
    <name evidence="11 13" type="primary">gatB</name>
    <name evidence="13" type="ORF">ENG09_01545</name>
</gene>
<proteinExistence type="inferred from homology"/>
<dbReference type="GO" id="GO:0070681">
    <property type="term" value="P:glutaminyl-tRNAGln biosynthesis via transamidation"/>
    <property type="evidence" value="ECO:0007669"/>
    <property type="project" value="TreeGrafter"/>
</dbReference>
<protein>
    <recommendedName>
        <fullName evidence="3 11">Aspartyl/glutamyl-tRNA(Asn/Gln) amidotransferase subunit B</fullName>
        <shortName evidence="11">Asp/Glu-ADT subunit B</shortName>
        <ecNumber evidence="11">6.3.5.-</ecNumber>
    </recommendedName>
</protein>
<evidence type="ECO:0000256" key="1">
    <source>
        <dbReference type="ARBA" id="ARBA00005306"/>
    </source>
</evidence>
<dbReference type="InterPro" id="IPR042114">
    <property type="entry name" value="GatB_C_1"/>
</dbReference>
<dbReference type="NCBIfam" id="NF004012">
    <property type="entry name" value="PRK05477.1-2"/>
    <property type="match status" value="1"/>
</dbReference>
<comment type="catalytic activity">
    <reaction evidence="10 11">
        <text>L-glutamyl-tRNA(Gln) + L-glutamine + ATP + H2O = L-glutaminyl-tRNA(Gln) + L-glutamate + ADP + phosphate + H(+)</text>
        <dbReference type="Rhea" id="RHEA:17521"/>
        <dbReference type="Rhea" id="RHEA-COMP:9681"/>
        <dbReference type="Rhea" id="RHEA-COMP:9684"/>
        <dbReference type="ChEBI" id="CHEBI:15377"/>
        <dbReference type="ChEBI" id="CHEBI:15378"/>
        <dbReference type="ChEBI" id="CHEBI:29985"/>
        <dbReference type="ChEBI" id="CHEBI:30616"/>
        <dbReference type="ChEBI" id="CHEBI:43474"/>
        <dbReference type="ChEBI" id="CHEBI:58359"/>
        <dbReference type="ChEBI" id="CHEBI:78520"/>
        <dbReference type="ChEBI" id="CHEBI:78521"/>
        <dbReference type="ChEBI" id="CHEBI:456216"/>
    </reaction>
</comment>
<evidence type="ECO:0000256" key="10">
    <source>
        <dbReference type="ARBA" id="ARBA00047913"/>
    </source>
</evidence>
<dbReference type="Gene3D" id="1.10.10.410">
    <property type="match status" value="1"/>
</dbReference>
<dbReference type="NCBIfam" id="NF004014">
    <property type="entry name" value="PRK05477.1-4"/>
    <property type="match status" value="1"/>
</dbReference>
<dbReference type="GO" id="GO:0050567">
    <property type="term" value="F:glutaminyl-tRNA synthase (glutamine-hydrolyzing) activity"/>
    <property type="evidence" value="ECO:0007669"/>
    <property type="project" value="UniProtKB-UniRule"/>
</dbReference>
<evidence type="ECO:0000313" key="13">
    <source>
        <dbReference type="EMBL" id="HDM35927.1"/>
    </source>
</evidence>
<dbReference type="EC" id="6.3.5.-" evidence="11"/>
<dbReference type="InterPro" id="IPR023168">
    <property type="entry name" value="GatB_Yqey_C_2"/>
</dbReference>
<sequence length="473" mass="53814">MKADESDVEVMIGLECHVQLNRLNTKLFCGCSTNYHDDPPNTHTCPVCLGLPGALPVINRRAVECGIKVALALNCKIQDETLFYRKNYYYPDLPKGFQISQYDYPLATGGSIQLDGDDGREIRIKRVHIEEDPGRLLYKGSIEHARYTMVDYNRSGMPLLEIVTEPDIRSPQEARQFLNKLRSILEYLEIFDGDLEGAMRIDANISIQGGQRTEVKNISSYKGAERALLFELTRQKNLIRRGIKVIQETRHFDEERGVTISLRTKEEEHDYRYFPEPDLVAIRVGDWVDAIRASLPELPDAKKERFLREYGISEMHARVLTSDIHLANFFEEVASQVSPRLCTPWIADVLKGELNYRGCGIERMAPSAFIELMRLLERDEITDHGATEVIRTLLDHGGSVGEIVQRKGLLKAAVDETEQAVREVIKEFEKAVNDYRSGKKEALNFLVGQVMRKTRCRAHPAHVNTLLLDAIEG</sequence>
<dbReference type="GO" id="GO:0005524">
    <property type="term" value="F:ATP binding"/>
    <property type="evidence" value="ECO:0007669"/>
    <property type="project" value="UniProtKB-KW"/>
</dbReference>
<dbReference type="Pfam" id="PF02637">
    <property type="entry name" value="GatB_Yqey"/>
    <property type="match status" value="1"/>
</dbReference>
<dbReference type="InterPro" id="IPR017958">
    <property type="entry name" value="Gln-tRNA_amidoTrfase_suB_CS"/>
</dbReference>
<dbReference type="InterPro" id="IPR004413">
    <property type="entry name" value="GatB"/>
</dbReference>
<dbReference type="NCBIfam" id="TIGR00133">
    <property type="entry name" value="gatB"/>
    <property type="match status" value="1"/>
</dbReference>